<sequence length="125" mass="14536">MTEKILLDTNFLVAPFQFGFDIYDELEKMFPYAELYTLEDALQEAKSIKSGKYKELVPKMLEKQDVELLTAEGDEEVDDLIVNISDDFIVATNDKELKRRLKKKGRPVIIIRSMTHLEVVNSEEY</sequence>
<keyword evidence="3" id="KW-1185">Reference proteome</keyword>
<dbReference type="InterPro" id="IPR041120">
    <property type="entry name" value="PIN_9"/>
</dbReference>
<organism evidence="2 3">
    <name type="scientific">Candidatus Nanohalococcus occultus</name>
    <dbReference type="NCBI Taxonomy" id="2978047"/>
    <lineage>
        <taxon>Archaea</taxon>
        <taxon>Candidatus Nanohalarchaeota</taxon>
        <taxon>Candidatus Nanohalarchaeota incertae sedis</taxon>
        <taxon>Candidatus Nanohalococcus</taxon>
    </lineage>
</organism>
<accession>A0ABY8CF78</accession>
<dbReference type="Pfam" id="PF18477">
    <property type="entry name" value="PIN_9"/>
    <property type="match status" value="1"/>
</dbReference>
<dbReference type="Gene3D" id="3.40.50.1010">
    <property type="entry name" value="5'-nuclease"/>
    <property type="match status" value="1"/>
</dbReference>
<name>A0ABY8CF78_9ARCH</name>
<feature type="domain" description="VapC9 PIN-like" evidence="1">
    <location>
        <begin position="5"/>
        <end position="113"/>
    </location>
</feature>
<reference evidence="2 3" key="1">
    <citation type="submission" date="2022-09" db="EMBL/GenBank/DDBJ databases">
        <title>Xylan utilization by haloarchaea-nanohaloarchaea associations.</title>
        <authorList>
            <person name="Yakimov M."/>
        </authorList>
    </citation>
    <scope>NUCLEOTIDE SEQUENCE [LARGE SCALE GENOMIC DNA]</scope>
    <source>
        <strain evidence="2 3">SVXNc</strain>
    </source>
</reference>
<protein>
    <submittedName>
        <fullName evidence="2">rRNA-processing protein FCF1, contains PIN domain</fullName>
    </submittedName>
</protein>
<dbReference type="SUPFAM" id="SSF88723">
    <property type="entry name" value="PIN domain-like"/>
    <property type="match status" value="1"/>
</dbReference>
<dbReference type="Proteomes" id="UP001218034">
    <property type="component" value="Chromosome"/>
</dbReference>
<evidence type="ECO:0000259" key="1">
    <source>
        <dbReference type="Pfam" id="PF18477"/>
    </source>
</evidence>
<proteinExistence type="predicted"/>
<dbReference type="EMBL" id="CP104395">
    <property type="protein sequence ID" value="WEL19879.1"/>
    <property type="molecule type" value="Genomic_DNA"/>
</dbReference>
<evidence type="ECO:0000313" key="2">
    <source>
        <dbReference type="EMBL" id="WEL19879.1"/>
    </source>
</evidence>
<dbReference type="InterPro" id="IPR029060">
    <property type="entry name" value="PIN-like_dom_sf"/>
</dbReference>
<dbReference type="RefSeq" id="WP_347721710.1">
    <property type="nucleotide sequence ID" value="NZ_CP104395.1"/>
</dbReference>
<dbReference type="GeneID" id="90590309"/>
<gene>
    <name evidence="2" type="primary">fcf1</name>
    <name evidence="2" type="ORF">SVXNc_0872</name>
</gene>
<evidence type="ECO:0000313" key="3">
    <source>
        <dbReference type="Proteomes" id="UP001218034"/>
    </source>
</evidence>